<feature type="domain" description="Fe/B12 periplasmic-binding" evidence="3">
    <location>
        <begin position="97"/>
        <end position="358"/>
    </location>
</feature>
<sequence>MKTFSTKLRAAVVATVCAVSLVGCGVQGAYESSGEKLRDSIPAATDLSDPRSFEGVTQVTEFDEVEPVTTNAKPSLPVELTDADGYDVTVNDTSRILALDLYGTYTKTLTGLGLGSNIVGRTVSSTEKSLESLPVVTQGGHNINVEAVLSLEPTLVIVDHSIGPRDAIDQIRAAGVTTVVMEPTRTIESISDDIKNLGAVVGLNEEAEKLAQRSMEEIEKDREALQALVPEKPMRMAFLYARGTGGVFFIMGEGTGAKDLIEGIGGVDLGTEYKLSYAEPANAEALAKINPEVIIMMSGGLESTGGIEGLLQRPGIAQTTAGQKKRVVTLPDGQSLAFGPLTGQTLIRLAKAVYAPENAN</sequence>
<comment type="caution">
    <text evidence="4">The sequence shown here is derived from an EMBL/GenBank/DDBJ whole genome shotgun (WGS) entry which is preliminary data.</text>
</comment>
<evidence type="ECO:0000256" key="1">
    <source>
        <dbReference type="ARBA" id="ARBA00008814"/>
    </source>
</evidence>
<dbReference type="Pfam" id="PF01497">
    <property type="entry name" value="Peripla_BP_2"/>
    <property type="match status" value="1"/>
</dbReference>
<dbReference type="PANTHER" id="PTHR30535">
    <property type="entry name" value="VITAMIN B12-BINDING PROTEIN"/>
    <property type="match status" value="1"/>
</dbReference>
<name>A0ABU2B9Z6_9CORY</name>
<dbReference type="PROSITE" id="PS50983">
    <property type="entry name" value="FE_B12_PBP"/>
    <property type="match status" value="1"/>
</dbReference>
<accession>A0ABU2B9Z6</accession>
<comment type="similarity">
    <text evidence="1">Belongs to the bacterial solute-binding protein 8 family.</text>
</comment>
<evidence type="ECO:0000256" key="2">
    <source>
        <dbReference type="SAM" id="SignalP"/>
    </source>
</evidence>
<dbReference type="EMBL" id="JAVDYF010000001">
    <property type="protein sequence ID" value="MDR7354809.1"/>
    <property type="molecule type" value="Genomic_DNA"/>
</dbReference>
<feature type="signal peptide" evidence="2">
    <location>
        <begin position="1"/>
        <end position="29"/>
    </location>
</feature>
<dbReference type="RefSeq" id="WP_277104970.1">
    <property type="nucleotide sequence ID" value="NZ_BAAAJS010000040.1"/>
</dbReference>
<protein>
    <submittedName>
        <fullName evidence="4">Iron complex transport system substrate-binding protein</fullName>
    </submittedName>
</protein>
<dbReference type="InterPro" id="IPR050902">
    <property type="entry name" value="ABC_Transporter_SBP"/>
</dbReference>
<keyword evidence="2" id="KW-0732">Signal</keyword>
<dbReference type="PANTHER" id="PTHR30535:SF4">
    <property type="entry name" value="HEMIN-BINDING PERIPLASMIC PROTEIN HMUT"/>
    <property type="match status" value="1"/>
</dbReference>
<evidence type="ECO:0000313" key="4">
    <source>
        <dbReference type="EMBL" id="MDR7354809.1"/>
    </source>
</evidence>
<dbReference type="Proteomes" id="UP001183619">
    <property type="component" value="Unassembled WGS sequence"/>
</dbReference>
<reference evidence="4 5" key="1">
    <citation type="submission" date="2023-07" db="EMBL/GenBank/DDBJ databases">
        <title>Sequencing the genomes of 1000 actinobacteria strains.</title>
        <authorList>
            <person name="Klenk H.-P."/>
        </authorList>
    </citation>
    <scope>NUCLEOTIDE SEQUENCE [LARGE SCALE GENOMIC DNA]</scope>
    <source>
        <strain evidence="4 5">DSM 44508</strain>
    </source>
</reference>
<dbReference type="PROSITE" id="PS51257">
    <property type="entry name" value="PROKAR_LIPOPROTEIN"/>
    <property type="match status" value="1"/>
</dbReference>
<dbReference type="InterPro" id="IPR002491">
    <property type="entry name" value="ABC_transptr_periplasmic_BD"/>
</dbReference>
<evidence type="ECO:0000313" key="5">
    <source>
        <dbReference type="Proteomes" id="UP001183619"/>
    </source>
</evidence>
<keyword evidence="5" id="KW-1185">Reference proteome</keyword>
<dbReference type="Gene3D" id="3.40.50.1980">
    <property type="entry name" value="Nitrogenase molybdenum iron protein domain"/>
    <property type="match status" value="2"/>
</dbReference>
<gene>
    <name evidence="4" type="ORF">J2S37_001347</name>
</gene>
<feature type="chain" id="PRO_5045135150" evidence="2">
    <location>
        <begin position="30"/>
        <end position="360"/>
    </location>
</feature>
<proteinExistence type="inferred from homology"/>
<dbReference type="SUPFAM" id="SSF53807">
    <property type="entry name" value="Helical backbone' metal receptor"/>
    <property type="match status" value="1"/>
</dbReference>
<evidence type="ECO:0000259" key="3">
    <source>
        <dbReference type="PROSITE" id="PS50983"/>
    </source>
</evidence>
<organism evidence="4 5">
    <name type="scientific">Corynebacterium felinum</name>
    <dbReference type="NCBI Taxonomy" id="131318"/>
    <lineage>
        <taxon>Bacteria</taxon>
        <taxon>Bacillati</taxon>
        <taxon>Actinomycetota</taxon>
        <taxon>Actinomycetes</taxon>
        <taxon>Mycobacteriales</taxon>
        <taxon>Corynebacteriaceae</taxon>
        <taxon>Corynebacterium</taxon>
    </lineage>
</organism>